<accession>A0A8A3PEK6</accession>
<keyword evidence="3" id="KW-1185">Reference proteome</keyword>
<feature type="region of interest" description="Disordered" evidence="1">
    <location>
        <begin position="65"/>
        <end position="85"/>
    </location>
</feature>
<dbReference type="OrthoDB" id="5599676at2759"/>
<evidence type="ECO:0000256" key="1">
    <source>
        <dbReference type="SAM" id="MobiDB-lite"/>
    </source>
</evidence>
<dbReference type="Proteomes" id="UP000672032">
    <property type="component" value="Chromosome 4"/>
</dbReference>
<proteinExistence type="predicted"/>
<evidence type="ECO:0000313" key="2">
    <source>
        <dbReference type="EMBL" id="QSZ33505.1"/>
    </source>
</evidence>
<reference evidence="2" key="1">
    <citation type="submission" date="2020-10" db="EMBL/GenBank/DDBJ databases">
        <title>Genome Sequence of Monilinia vaccinii-corymbosi Sheds Light on Mummy Berry Disease Infection of Blueberry and Mating Type.</title>
        <authorList>
            <person name="Yow A.G."/>
            <person name="Zhang Y."/>
            <person name="Bansal K."/>
            <person name="Eacker S.M."/>
            <person name="Sullivan S."/>
            <person name="Liachko I."/>
            <person name="Cubeta M.A."/>
            <person name="Rollins J.A."/>
            <person name="Ashrafi H."/>
        </authorList>
    </citation>
    <scope>NUCLEOTIDE SEQUENCE</scope>
    <source>
        <strain evidence="2">RL-1</strain>
    </source>
</reference>
<gene>
    <name evidence="2" type="ORF">DSL72_005073</name>
</gene>
<evidence type="ECO:0000313" key="3">
    <source>
        <dbReference type="Proteomes" id="UP000672032"/>
    </source>
</evidence>
<dbReference type="EMBL" id="CP063408">
    <property type="protein sequence ID" value="QSZ33505.1"/>
    <property type="molecule type" value="Genomic_DNA"/>
</dbReference>
<sequence>MLLTYVLTYQQQEVYSSLASSLPAQQTMNHKRARAKQSKAKQSMTQELRIASHRIASHRIASHRIASSHPATPTIRTRKIQQSQRSLDLHLPPRLPRRLVLPARKLHQRLRGLLLPDVPDVRHAARVPVAGARGPRLDVVVRPAGQVARLLAREVPRDGLPDAAVDEVPWGERAAELSEVGCFGGGPCGCGGGGAVGHVGG</sequence>
<dbReference type="AlphaFoldDB" id="A0A8A3PEK6"/>
<organism evidence="2 3">
    <name type="scientific">Monilinia vaccinii-corymbosi</name>
    <dbReference type="NCBI Taxonomy" id="61207"/>
    <lineage>
        <taxon>Eukaryota</taxon>
        <taxon>Fungi</taxon>
        <taxon>Dikarya</taxon>
        <taxon>Ascomycota</taxon>
        <taxon>Pezizomycotina</taxon>
        <taxon>Leotiomycetes</taxon>
        <taxon>Helotiales</taxon>
        <taxon>Sclerotiniaceae</taxon>
        <taxon>Monilinia</taxon>
    </lineage>
</organism>
<name>A0A8A3PEK6_9HELO</name>
<feature type="compositionally biased region" description="Polar residues" evidence="1">
    <location>
        <begin position="69"/>
        <end position="84"/>
    </location>
</feature>
<protein>
    <submittedName>
        <fullName evidence="2">Uncharacterized protein</fullName>
    </submittedName>
</protein>